<sequence length="91" mass="10201">MYLKMLLFHASTLELLSSSSSSWCLRFNFKHPSQVIQPHVALLVVYTKYVVGFISVQFRAVVGEPESNNFLPRFNISSGIFTGLKCGACIK</sequence>
<proteinExistence type="predicted"/>
<reference evidence="2" key="1">
    <citation type="submission" date="2021-02" db="EMBL/GenBank/DDBJ databases">
        <authorList>
            <person name="Nowell W R."/>
        </authorList>
    </citation>
    <scope>NUCLEOTIDE SEQUENCE</scope>
</reference>
<evidence type="ECO:0000313" key="2">
    <source>
        <dbReference type="EMBL" id="CAF2154316.1"/>
    </source>
</evidence>
<name>A0A816Y857_9BILA</name>
<dbReference type="AlphaFoldDB" id="A0A816Y857"/>
<protein>
    <submittedName>
        <fullName evidence="2">Uncharacterized protein</fullName>
    </submittedName>
</protein>
<organism evidence="2 3">
    <name type="scientific">Rotaria magnacalcarata</name>
    <dbReference type="NCBI Taxonomy" id="392030"/>
    <lineage>
        <taxon>Eukaryota</taxon>
        <taxon>Metazoa</taxon>
        <taxon>Spiralia</taxon>
        <taxon>Gnathifera</taxon>
        <taxon>Rotifera</taxon>
        <taxon>Eurotatoria</taxon>
        <taxon>Bdelloidea</taxon>
        <taxon>Philodinida</taxon>
        <taxon>Philodinidae</taxon>
        <taxon>Rotaria</taxon>
    </lineage>
</organism>
<evidence type="ECO:0000313" key="3">
    <source>
        <dbReference type="Proteomes" id="UP000663887"/>
    </source>
</evidence>
<evidence type="ECO:0000313" key="1">
    <source>
        <dbReference type="EMBL" id="CAF2027365.1"/>
    </source>
</evidence>
<dbReference type="EMBL" id="CAJNRG010014264">
    <property type="protein sequence ID" value="CAF2154316.1"/>
    <property type="molecule type" value="Genomic_DNA"/>
</dbReference>
<comment type="caution">
    <text evidence="2">The sequence shown here is derived from an EMBL/GenBank/DDBJ whole genome shotgun (WGS) entry which is preliminary data.</text>
</comment>
<gene>
    <name evidence="1" type="ORF">WKI299_LOCUS6190</name>
    <name evidence="2" type="ORF">XDN619_LOCUS29202</name>
</gene>
<dbReference type="Proteomes" id="UP000663856">
    <property type="component" value="Unassembled WGS sequence"/>
</dbReference>
<dbReference type="Proteomes" id="UP000663887">
    <property type="component" value="Unassembled WGS sequence"/>
</dbReference>
<dbReference type="EMBL" id="CAJNRF010001790">
    <property type="protein sequence ID" value="CAF2027365.1"/>
    <property type="molecule type" value="Genomic_DNA"/>
</dbReference>
<accession>A0A816Y857</accession>